<accession>A0A5F0D3Z6</accession>
<keyword evidence="4" id="KW-1185">Reference proteome</keyword>
<dbReference type="GO" id="GO:0003677">
    <property type="term" value="F:DNA binding"/>
    <property type="evidence" value="ECO:0007669"/>
    <property type="project" value="InterPro"/>
</dbReference>
<dbReference type="Proteomes" id="UP000297654">
    <property type="component" value="Unassembled WGS sequence"/>
</dbReference>
<dbReference type="PROSITE" id="PS51898">
    <property type="entry name" value="TYR_RECOMBINASE"/>
    <property type="match status" value="1"/>
</dbReference>
<gene>
    <name evidence="3" type="ORF">E3O10_12580</name>
</gene>
<organism evidence="3 4">
    <name type="scientific">Cryobacterium luteum</name>
    <dbReference type="NCBI Taxonomy" id="1424661"/>
    <lineage>
        <taxon>Bacteria</taxon>
        <taxon>Bacillati</taxon>
        <taxon>Actinomycetota</taxon>
        <taxon>Actinomycetes</taxon>
        <taxon>Micrococcales</taxon>
        <taxon>Microbacteriaceae</taxon>
        <taxon>Cryobacterium</taxon>
    </lineage>
</organism>
<dbReference type="SUPFAM" id="SSF56349">
    <property type="entry name" value="DNA breaking-rejoining enzymes"/>
    <property type="match status" value="1"/>
</dbReference>
<dbReference type="PANTHER" id="PTHR30349:SF64">
    <property type="entry name" value="PROPHAGE INTEGRASE INTD-RELATED"/>
    <property type="match status" value="1"/>
</dbReference>
<dbReference type="Pfam" id="PF00589">
    <property type="entry name" value="Phage_integrase"/>
    <property type="match status" value="1"/>
</dbReference>
<dbReference type="OrthoDB" id="1822491at2"/>
<dbReference type="InterPro" id="IPR013762">
    <property type="entry name" value="Integrase-like_cat_sf"/>
</dbReference>
<dbReference type="InterPro" id="IPR002104">
    <property type="entry name" value="Integrase_catalytic"/>
</dbReference>
<feature type="domain" description="Tyr recombinase" evidence="2">
    <location>
        <begin position="113"/>
        <end position="275"/>
    </location>
</feature>
<dbReference type="CDD" id="cd00397">
    <property type="entry name" value="DNA_BRE_C"/>
    <property type="match status" value="1"/>
</dbReference>
<evidence type="ECO:0000259" key="2">
    <source>
        <dbReference type="PROSITE" id="PS51898"/>
    </source>
</evidence>
<protein>
    <submittedName>
        <fullName evidence="3">Integrase</fullName>
    </submittedName>
</protein>
<sequence length="279" mass="31375">MNPPQHYARGTLTDDWLAVIDRYLIHQRAGGSPETTISTRRQHLQHLARRIECGPWQVTGDLLLEWTGAQTWARETRRGRRSTFRSFYGWAHGRGLITVNPAIDLPRVNASEPTPRPAPDRVYHEALLHAGPRDRLILRLGAEIGMRRGEVAVVHSDDLVEDLVGWSLLVHGKGLKNRTVPLTEGVSIDLRNLPAGWAFPGSVDGHLSPRWVGKIVTQLMPGKWTMHTLRHRFATRAYSVDRDVFTVQTLLGHASPATTRRYVQLDQAQLRRTVVAASA</sequence>
<reference evidence="3 4" key="1">
    <citation type="submission" date="2019-03" db="EMBL/GenBank/DDBJ databases">
        <title>Genomics of glacier-inhabiting Cryobacterium strains.</title>
        <authorList>
            <person name="Liu Q."/>
            <person name="Xin Y.-H."/>
        </authorList>
    </citation>
    <scope>NUCLEOTIDE SEQUENCE [LARGE SCALE GENOMIC DNA]</scope>
    <source>
        <strain evidence="3 4">Hh15</strain>
    </source>
</reference>
<evidence type="ECO:0000256" key="1">
    <source>
        <dbReference type="ARBA" id="ARBA00023172"/>
    </source>
</evidence>
<dbReference type="GO" id="GO:0015074">
    <property type="term" value="P:DNA integration"/>
    <property type="evidence" value="ECO:0007669"/>
    <property type="project" value="InterPro"/>
</dbReference>
<dbReference type="InterPro" id="IPR011010">
    <property type="entry name" value="DNA_brk_join_enz"/>
</dbReference>
<dbReference type="AlphaFoldDB" id="A0A5F0D3Z6"/>
<keyword evidence="1" id="KW-0233">DNA recombination</keyword>
<dbReference type="PANTHER" id="PTHR30349">
    <property type="entry name" value="PHAGE INTEGRASE-RELATED"/>
    <property type="match status" value="1"/>
</dbReference>
<dbReference type="Gene3D" id="1.10.443.10">
    <property type="entry name" value="Intergrase catalytic core"/>
    <property type="match status" value="1"/>
</dbReference>
<dbReference type="EMBL" id="SOFF01000031">
    <property type="protein sequence ID" value="TFB88608.1"/>
    <property type="molecule type" value="Genomic_DNA"/>
</dbReference>
<proteinExistence type="predicted"/>
<evidence type="ECO:0000313" key="4">
    <source>
        <dbReference type="Proteomes" id="UP000297654"/>
    </source>
</evidence>
<name>A0A5F0D3Z6_9MICO</name>
<evidence type="ECO:0000313" key="3">
    <source>
        <dbReference type="EMBL" id="TFB88608.1"/>
    </source>
</evidence>
<comment type="caution">
    <text evidence="3">The sequence shown here is derived from an EMBL/GenBank/DDBJ whole genome shotgun (WGS) entry which is preliminary data.</text>
</comment>
<dbReference type="GO" id="GO:0006310">
    <property type="term" value="P:DNA recombination"/>
    <property type="evidence" value="ECO:0007669"/>
    <property type="project" value="UniProtKB-KW"/>
</dbReference>
<dbReference type="InterPro" id="IPR050090">
    <property type="entry name" value="Tyrosine_recombinase_XerCD"/>
</dbReference>